<dbReference type="Pfam" id="PF12697">
    <property type="entry name" value="Abhydrolase_6"/>
    <property type="match status" value="1"/>
</dbReference>
<feature type="domain" description="AB hydrolase-1" evidence="4">
    <location>
        <begin position="55"/>
        <end position="275"/>
    </location>
</feature>
<dbReference type="Proteomes" id="UP000885759">
    <property type="component" value="Unassembled WGS sequence"/>
</dbReference>
<organism evidence="5">
    <name type="scientific">Oceanithermus profundus</name>
    <dbReference type="NCBI Taxonomy" id="187137"/>
    <lineage>
        <taxon>Bacteria</taxon>
        <taxon>Thermotogati</taxon>
        <taxon>Deinococcota</taxon>
        <taxon>Deinococci</taxon>
        <taxon>Thermales</taxon>
        <taxon>Thermaceae</taxon>
        <taxon>Oceanithermus</taxon>
    </lineage>
</organism>
<evidence type="ECO:0000256" key="2">
    <source>
        <dbReference type="ARBA" id="ARBA00020148"/>
    </source>
</evidence>
<dbReference type="AlphaFoldDB" id="A0A7C4ZHU7"/>
<keyword evidence="5" id="KW-0378">Hydrolase</keyword>
<dbReference type="GO" id="GO:0016787">
    <property type="term" value="F:hydrolase activity"/>
    <property type="evidence" value="ECO:0007669"/>
    <property type="project" value="UniProtKB-KW"/>
</dbReference>
<proteinExistence type="predicted"/>
<keyword evidence="3" id="KW-0963">Cytoplasm</keyword>
<evidence type="ECO:0000259" key="4">
    <source>
        <dbReference type="Pfam" id="PF12697"/>
    </source>
</evidence>
<sequence length="285" mass="32291">MCNKGRMERAAPADDRQDQDPVRRLAAFRQRFPAQTLQLGGVRWRYHELGAGPALVFLHGLVGSGEVWFQQLLAFAGAYRVLAPTLPPYGSLDELTAGMWRWLDRLGVERLQLVGASLGGLVVQHMLATQPERIERVVFSNTFPPGHPEIVRGRWRLVLGRVLPAPLLFAYLRRSLRWVAGVEPGERLLRAYLHEQYHGGLSRTELLARLACVYDDVEIAPIRMPHAIIESLDDPLMSRALRADLKRLYPRAWVYTFKRGGHFPYLTQPKEYNQALVAFLGASHA</sequence>
<protein>
    <recommendedName>
        <fullName evidence="2">Maspardin</fullName>
    </recommendedName>
</protein>
<dbReference type="InterPro" id="IPR000073">
    <property type="entry name" value="AB_hydrolase_1"/>
</dbReference>
<dbReference type="SUPFAM" id="SSF53474">
    <property type="entry name" value="alpha/beta-Hydrolases"/>
    <property type="match status" value="1"/>
</dbReference>
<evidence type="ECO:0000256" key="3">
    <source>
        <dbReference type="ARBA" id="ARBA00022490"/>
    </source>
</evidence>
<reference evidence="5" key="1">
    <citation type="journal article" date="2020" name="mSystems">
        <title>Genome- and Community-Level Interaction Insights into Carbon Utilization and Element Cycling Functions of Hydrothermarchaeota in Hydrothermal Sediment.</title>
        <authorList>
            <person name="Zhou Z."/>
            <person name="Liu Y."/>
            <person name="Xu W."/>
            <person name="Pan J."/>
            <person name="Luo Z.H."/>
            <person name="Li M."/>
        </authorList>
    </citation>
    <scope>NUCLEOTIDE SEQUENCE [LARGE SCALE GENOMIC DNA]</scope>
    <source>
        <strain evidence="5">HyVt-570</strain>
    </source>
</reference>
<accession>A0A7C4ZHU7</accession>
<dbReference type="Gene3D" id="3.40.50.1820">
    <property type="entry name" value="alpha/beta hydrolase"/>
    <property type="match status" value="1"/>
</dbReference>
<dbReference type="PANTHER" id="PTHR15913:SF0">
    <property type="entry name" value="MASPARDIN"/>
    <property type="match status" value="1"/>
</dbReference>
<dbReference type="EMBL" id="DRPZ01000208">
    <property type="protein sequence ID" value="HGY09979.1"/>
    <property type="molecule type" value="Genomic_DNA"/>
</dbReference>
<name>A0A7C4ZHU7_9DEIN</name>
<evidence type="ECO:0000313" key="5">
    <source>
        <dbReference type="EMBL" id="HGY09979.1"/>
    </source>
</evidence>
<dbReference type="InterPro" id="IPR026151">
    <property type="entry name" value="Maspardin"/>
</dbReference>
<evidence type="ECO:0000256" key="1">
    <source>
        <dbReference type="ARBA" id="ARBA00004496"/>
    </source>
</evidence>
<comment type="subcellular location">
    <subcellularLocation>
        <location evidence="1">Cytoplasm</location>
    </subcellularLocation>
</comment>
<dbReference type="InterPro" id="IPR029058">
    <property type="entry name" value="AB_hydrolase_fold"/>
</dbReference>
<dbReference type="GO" id="GO:0005737">
    <property type="term" value="C:cytoplasm"/>
    <property type="evidence" value="ECO:0007669"/>
    <property type="project" value="UniProtKB-SubCell"/>
</dbReference>
<gene>
    <name evidence="5" type="ORF">ENK37_08020</name>
</gene>
<dbReference type="PANTHER" id="PTHR15913">
    <property type="entry name" value="ACID CLUSTER PROTEIN 33"/>
    <property type="match status" value="1"/>
</dbReference>
<comment type="caution">
    <text evidence="5">The sequence shown here is derived from an EMBL/GenBank/DDBJ whole genome shotgun (WGS) entry which is preliminary data.</text>
</comment>